<feature type="compositionally biased region" description="Acidic residues" evidence="1">
    <location>
        <begin position="89"/>
        <end position="104"/>
    </location>
</feature>
<gene>
    <name evidence="2" type="ORF">SAMN05216273_1311</name>
</gene>
<proteinExistence type="predicted"/>
<feature type="region of interest" description="Disordered" evidence="1">
    <location>
        <begin position="71"/>
        <end position="124"/>
    </location>
</feature>
<evidence type="ECO:0000256" key="1">
    <source>
        <dbReference type="SAM" id="MobiDB-lite"/>
    </source>
</evidence>
<comment type="caution">
    <text evidence="2">The sequence shown here is derived from an EMBL/GenBank/DDBJ whole genome shotgun (WGS) entry which is preliminary data.</text>
</comment>
<protein>
    <submittedName>
        <fullName evidence="2">Uncharacterized protein</fullName>
    </submittedName>
</protein>
<dbReference type="EMBL" id="FNHD01000031">
    <property type="protein sequence ID" value="SDM39048.1"/>
    <property type="molecule type" value="Genomic_DNA"/>
</dbReference>
<feature type="compositionally biased region" description="Polar residues" evidence="1">
    <location>
        <begin position="112"/>
        <end position="124"/>
    </location>
</feature>
<reference evidence="2 3" key="1">
    <citation type="submission" date="2016-10" db="EMBL/GenBank/DDBJ databases">
        <authorList>
            <person name="Varghese N."/>
            <person name="Submissions S."/>
        </authorList>
    </citation>
    <scope>NUCLEOTIDE SEQUENCE [LARGE SCALE GENOMIC DNA]</scope>
    <source>
        <strain evidence="2 3">CGMCC 1.10941</strain>
    </source>
</reference>
<sequence length="124" mass="13808">MVRIIVAVKPGFEAAVQFFLETGIMWNGGAVPVIGEPMYMSIVDEMREPTGKPQGKYWITRVPTTLTILQDSSTGLPVNPEQPLPIFPDDPENCENPSELEYETSFDKRDITLSTSNKTESTLD</sequence>
<dbReference type="Proteomes" id="UP000199242">
    <property type="component" value="Unassembled WGS sequence"/>
</dbReference>
<accession>A0ABY0R3Z5</accession>
<evidence type="ECO:0000313" key="2">
    <source>
        <dbReference type="EMBL" id="SDM39048.1"/>
    </source>
</evidence>
<organism evidence="2 3">
    <name type="scientific">Chryseobacterium taihuense</name>
    <dbReference type="NCBI Taxonomy" id="1141221"/>
    <lineage>
        <taxon>Bacteria</taxon>
        <taxon>Pseudomonadati</taxon>
        <taxon>Bacteroidota</taxon>
        <taxon>Flavobacteriia</taxon>
        <taxon>Flavobacteriales</taxon>
        <taxon>Weeksellaceae</taxon>
        <taxon>Chryseobacterium group</taxon>
        <taxon>Chryseobacterium</taxon>
    </lineage>
</organism>
<name>A0ABY0R3Z5_9FLAO</name>
<evidence type="ECO:0000313" key="3">
    <source>
        <dbReference type="Proteomes" id="UP000199242"/>
    </source>
</evidence>
<dbReference type="RefSeq" id="WP_089745927.1">
    <property type="nucleotide sequence ID" value="NZ_FNHD01000031.1"/>
</dbReference>
<keyword evidence="3" id="KW-1185">Reference proteome</keyword>